<dbReference type="STRING" id="1054996.SAMN05444414_14616"/>
<dbReference type="Gene3D" id="1.10.1330.10">
    <property type="entry name" value="Dockerin domain"/>
    <property type="match status" value="1"/>
</dbReference>
<dbReference type="AlphaFoldDB" id="A0A1M7DPX6"/>
<keyword evidence="1" id="KW-1133">Transmembrane helix</keyword>
<keyword evidence="4" id="KW-1185">Reference proteome</keyword>
<organism evidence="3 4">
    <name type="scientific">Roseovarius marisflavi</name>
    <dbReference type="NCBI Taxonomy" id="1054996"/>
    <lineage>
        <taxon>Bacteria</taxon>
        <taxon>Pseudomonadati</taxon>
        <taxon>Pseudomonadota</taxon>
        <taxon>Alphaproteobacteria</taxon>
        <taxon>Rhodobacterales</taxon>
        <taxon>Roseobacteraceae</taxon>
        <taxon>Roseovarius</taxon>
    </lineage>
</organism>
<sequence>MKFIKKAVQSIVPRKEMFDVNGDGKIDHNDILDAAKGVSAKMTPSKSSFDLNGDGILDHKDAVIGAKLAGAAVAAAGVTLSAGAVAGVLIVSGTATSIATGVVATAGAAAGSFLGVVLGSSTTGAYAAYQTVNGILIITAAKATTVS</sequence>
<accession>A0A1M7DPX6</accession>
<dbReference type="PROSITE" id="PS50222">
    <property type="entry name" value="EF_HAND_2"/>
    <property type="match status" value="1"/>
</dbReference>
<protein>
    <recommendedName>
        <fullName evidence="2">EF-hand domain-containing protein</fullName>
    </recommendedName>
</protein>
<evidence type="ECO:0000259" key="2">
    <source>
        <dbReference type="PROSITE" id="PS50222"/>
    </source>
</evidence>
<feature type="transmembrane region" description="Helical" evidence="1">
    <location>
        <begin position="68"/>
        <end position="92"/>
    </location>
</feature>
<dbReference type="InterPro" id="IPR002048">
    <property type="entry name" value="EF_hand_dom"/>
</dbReference>
<dbReference type="RefSeq" id="WP_073200958.1">
    <property type="nucleotide sequence ID" value="NZ_FRBN01000046.1"/>
</dbReference>
<dbReference type="InterPro" id="IPR036439">
    <property type="entry name" value="Dockerin_dom_sf"/>
</dbReference>
<dbReference type="OrthoDB" id="2529192at2"/>
<evidence type="ECO:0000256" key="1">
    <source>
        <dbReference type="SAM" id="Phobius"/>
    </source>
</evidence>
<reference evidence="4" key="1">
    <citation type="submission" date="2016-11" db="EMBL/GenBank/DDBJ databases">
        <authorList>
            <person name="Varghese N."/>
            <person name="Submissions S."/>
        </authorList>
    </citation>
    <scope>NUCLEOTIDE SEQUENCE [LARGE SCALE GENOMIC DNA]</scope>
    <source>
        <strain evidence="4">DSM 29327</strain>
    </source>
</reference>
<name>A0A1M7DPX6_9RHOB</name>
<dbReference type="EMBL" id="FRBN01000046">
    <property type="protein sequence ID" value="SHL81554.1"/>
    <property type="molecule type" value="Genomic_DNA"/>
</dbReference>
<proteinExistence type="predicted"/>
<dbReference type="PROSITE" id="PS00018">
    <property type="entry name" value="EF_HAND_1"/>
    <property type="match status" value="1"/>
</dbReference>
<keyword evidence="1" id="KW-0472">Membrane</keyword>
<evidence type="ECO:0000313" key="4">
    <source>
        <dbReference type="Proteomes" id="UP000184191"/>
    </source>
</evidence>
<gene>
    <name evidence="3" type="ORF">SAMN05444414_14616</name>
</gene>
<feature type="domain" description="EF-hand" evidence="2">
    <location>
        <begin position="16"/>
        <end position="41"/>
    </location>
</feature>
<dbReference type="GO" id="GO:0005509">
    <property type="term" value="F:calcium ion binding"/>
    <property type="evidence" value="ECO:0007669"/>
    <property type="project" value="InterPro"/>
</dbReference>
<dbReference type="Proteomes" id="UP000184191">
    <property type="component" value="Unassembled WGS sequence"/>
</dbReference>
<feature type="transmembrane region" description="Helical" evidence="1">
    <location>
        <begin position="98"/>
        <end position="118"/>
    </location>
</feature>
<keyword evidence="1" id="KW-0812">Transmembrane</keyword>
<dbReference type="GO" id="GO:0000272">
    <property type="term" value="P:polysaccharide catabolic process"/>
    <property type="evidence" value="ECO:0007669"/>
    <property type="project" value="InterPro"/>
</dbReference>
<dbReference type="InterPro" id="IPR018247">
    <property type="entry name" value="EF_Hand_1_Ca_BS"/>
</dbReference>
<evidence type="ECO:0000313" key="3">
    <source>
        <dbReference type="EMBL" id="SHL81554.1"/>
    </source>
</evidence>